<dbReference type="PANTHER" id="PTHR34148:SF1">
    <property type="entry name" value="ADENOSYLCOBINAMIDE-GDP RIBAZOLETRANSFERASE"/>
    <property type="match status" value="1"/>
</dbReference>
<dbReference type="Pfam" id="PF02654">
    <property type="entry name" value="CobS"/>
    <property type="match status" value="1"/>
</dbReference>
<keyword evidence="7 19" id="KW-1003">Cell membrane</keyword>
<feature type="transmembrane region" description="Helical" evidence="19">
    <location>
        <begin position="204"/>
        <end position="222"/>
    </location>
</feature>
<feature type="transmembrane region" description="Helical" evidence="19">
    <location>
        <begin position="145"/>
        <end position="165"/>
    </location>
</feature>
<keyword evidence="8 19" id="KW-0169">Cobalamin biosynthesis</keyword>
<evidence type="ECO:0000256" key="16">
    <source>
        <dbReference type="ARBA" id="ARBA00032853"/>
    </source>
</evidence>
<accession>A0ABT7FD31</accession>
<evidence type="ECO:0000256" key="4">
    <source>
        <dbReference type="ARBA" id="ARBA00010561"/>
    </source>
</evidence>
<name>A0ABT7FD31_9RHOB</name>
<evidence type="ECO:0000256" key="17">
    <source>
        <dbReference type="ARBA" id="ARBA00048623"/>
    </source>
</evidence>
<evidence type="ECO:0000256" key="15">
    <source>
        <dbReference type="ARBA" id="ARBA00032605"/>
    </source>
</evidence>
<keyword evidence="21" id="KW-1185">Reference proteome</keyword>
<keyword evidence="13 19" id="KW-0472">Membrane</keyword>
<dbReference type="EMBL" id="JASNJE010000007">
    <property type="protein sequence ID" value="MDK3073029.1"/>
    <property type="molecule type" value="Genomic_DNA"/>
</dbReference>
<keyword evidence="10 19" id="KW-0812">Transmembrane</keyword>
<dbReference type="RefSeq" id="WP_284484969.1">
    <property type="nucleotide sequence ID" value="NZ_JASNJE010000007.1"/>
</dbReference>
<dbReference type="PANTHER" id="PTHR34148">
    <property type="entry name" value="ADENOSYLCOBINAMIDE-GDP RIBAZOLETRANSFERASE"/>
    <property type="match status" value="1"/>
</dbReference>
<comment type="catalytic activity">
    <reaction evidence="18 19">
        <text>alpha-ribazole 5'-phosphate + adenosylcob(III)inamide-GDP = adenosylcob(III)alamin 5'-phosphate + GMP + H(+)</text>
        <dbReference type="Rhea" id="RHEA:23560"/>
        <dbReference type="ChEBI" id="CHEBI:15378"/>
        <dbReference type="ChEBI" id="CHEBI:57918"/>
        <dbReference type="ChEBI" id="CHEBI:58115"/>
        <dbReference type="ChEBI" id="CHEBI:60487"/>
        <dbReference type="ChEBI" id="CHEBI:60493"/>
        <dbReference type="EC" id="2.7.8.26"/>
    </reaction>
</comment>
<proteinExistence type="inferred from homology"/>
<dbReference type="HAMAP" id="MF_00719">
    <property type="entry name" value="CobS"/>
    <property type="match status" value="1"/>
</dbReference>
<evidence type="ECO:0000256" key="9">
    <source>
        <dbReference type="ARBA" id="ARBA00022679"/>
    </source>
</evidence>
<evidence type="ECO:0000256" key="19">
    <source>
        <dbReference type="HAMAP-Rule" id="MF_00719"/>
    </source>
</evidence>
<comment type="catalytic activity">
    <reaction evidence="17 19">
        <text>alpha-ribazole + adenosylcob(III)inamide-GDP = adenosylcob(III)alamin + GMP + H(+)</text>
        <dbReference type="Rhea" id="RHEA:16049"/>
        <dbReference type="ChEBI" id="CHEBI:10329"/>
        <dbReference type="ChEBI" id="CHEBI:15378"/>
        <dbReference type="ChEBI" id="CHEBI:18408"/>
        <dbReference type="ChEBI" id="CHEBI:58115"/>
        <dbReference type="ChEBI" id="CHEBI:60487"/>
        <dbReference type="EC" id="2.7.8.26"/>
    </reaction>
</comment>
<comment type="subcellular location">
    <subcellularLocation>
        <location evidence="2 19">Cell membrane</location>
        <topology evidence="2 19">Multi-pass membrane protein</topology>
    </subcellularLocation>
</comment>
<organism evidence="20 21">
    <name type="scientific">Sedimentitalea xiamensis</name>
    <dbReference type="NCBI Taxonomy" id="3050037"/>
    <lineage>
        <taxon>Bacteria</taxon>
        <taxon>Pseudomonadati</taxon>
        <taxon>Pseudomonadota</taxon>
        <taxon>Alphaproteobacteria</taxon>
        <taxon>Rhodobacterales</taxon>
        <taxon>Paracoccaceae</taxon>
        <taxon>Sedimentitalea</taxon>
    </lineage>
</organism>
<feature type="transmembrane region" description="Helical" evidence="19">
    <location>
        <begin position="7"/>
        <end position="26"/>
    </location>
</feature>
<evidence type="ECO:0000256" key="2">
    <source>
        <dbReference type="ARBA" id="ARBA00004651"/>
    </source>
</evidence>
<comment type="cofactor">
    <cofactor evidence="1 19">
        <name>Mg(2+)</name>
        <dbReference type="ChEBI" id="CHEBI:18420"/>
    </cofactor>
</comment>
<evidence type="ECO:0000256" key="14">
    <source>
        <dbReference type="ARBA" id="ARBA00025228"/>
    </source>
</evidence>
<evidence type="ECO:0000256" key="11">
    <source>
        <dbReference type="ARBA" id="ARBA00022842"/>
    </source>
</evidence>
<evidence type="ECO:0000256" key="18">
    <source>
        <dbReference type="ARBA" id="ARBA00049504"/>
    </source>
</evidence>
<evidence type="ECO:0000256" key="13">
    <source>
        <dbReference type="ARBA" id="ARBA00023136"/>
    </source>
</evidence>
<dbReference type="InterPro" id="IPR003805">
    <property type="entry name" value="CobS"/>
</dbReference>
<sequence>MRLKDCIRAALLDFPVALVLLTRLPLPTLPERAFDRQARAAWAFPLVGLVIGAVAGGVGLGFLALGLPAVVVAGLVLGAQAVLTGALHEDGLADTADGFWGGQTRDRRLDIMKDSAIGSYGVLALVLSLGLRWSALAFLLPSGVLPVLAAAVLSRACLPVLMAALPHARTGGLSHSVGRPAAGVAALSMILGLALGWAVLGLAIVTPALCAAASVAALGVLARRKIGGQTGDVLGAAQQLAECTILLTLVAGVPG</sequence>
<keyword evidence="11 19" id="KW-0460">Magnesium</keyword>
<keyword evidence="12 19" id="KW-1133">Transmembrane helix</keyword>
<evidence type="ECO:0000256" key="6">
    <source>
        <dbReference type="ARBA" id="ARBA00015850"/>
    </source>
</evidence>
<evidence type="ECO:0000256" key="3">
    <source>
        <dbReference type="ARBA" id="ARBA00004663"/>
    </source>
</evidence>
<evidence type="ECO:0000256" key="10">
    <source>
        <dbReference type="ARBA" id="ARBA00022692"/>
    </source>
</evidence>
<evidence type="ECO:0000256" key="7">
    <source>
        <dbReference type="ARBA" id="ARBA00022475"/>
    </source>
</evidence>
<dbReference type="NCBIfam" id="TIGR00317">
    <property type="entry name" value="cobS"/>
    <property type="match status" value="1"/>
</dbReference>
<keyword evidence="9 19" id="KW-0808">Transferase</keyword>
<comment type="similarity">
    <text evidence="4 19">Belongs to the CobS family.</text>
</comment>
<feature type="transmembrane region" description="Helical" evidence="19">
    <location>
        <begin position="117"/>
        <end position="139"/>
    </location>
</feature>
<feature type="transmembrane region" description="Helical" evidence="19">
    <location>
        <begin position="46"/>
        <end position="77"/>
    </location>
</feature>
<evidence type="ECO:0000256" key="12">
    <source>
        <dbReference type="ARBA" id="ARBA00022989"/>
    </source>
</evidence>
<evidence type="ECO:0000313" key="21">
    <source>
        <dbReference type="Proteomes" id="UP001227126"/>
    </source>
</evidence>
<comment type="function">
    <text evidence="14 19">Joins adenosylcobinamide-GDP and alpha-ribazole to generate adenosylcobalamin (Ado-cobalamin). Also synthesizes adenosylcobalamin 5'-phosphate from adenosylcobinamide-GDP and alpha-ribazole 5'-phosphate.</text>
</comment>
<protein>
    <recommendedName>
        <fullName evidence="6 19">Adenosylcobinamide-GDP ribazoletransferase</fullName>
        <ecNumber evidence="5 19">2.7.8.26</ecNumber>
    </recommendedName>
    <alternativeName>
        <fullName evidence="16 19">Cobalamin synthase</fullName>
    </alternativeName>
    <alternativeName>
        <fullName evidence="15 19">Cobalamin-5'-phosphate synthase</fullName>
    </alternativeName>
</protein>
<gene>
    <name evidence="19 20" type="primary">cobS</name>
    <name evidence="20" type="ORF">QO034_07905</name>
</gene>
<evidence type="ECO:0000256" key="8">
    <source>
        <dbReference type="ARBA" id="ARBA00022573"/>
    </source>
</evidence>
<comment type="pathway">
    <text evidence="3 19">Cofactor biosynthesis; adenosylcobalamin biosynthesis; adenosylcobalamin from cob(II)yrinate a,c-diamide: step 7/7.</text>
</comment>
<reference evidence="20 21" key="1">
    <citation type="submission" date="2023-05" db="EMBL/GenBank/DDBJ databases">
        <title>Sedimentitalea sp. nov. JM2-8.</title>
        <authorList>
            <person name="Huang J."/>
        </authorList>
    </citation>
    <scope>NUCLEOTIDE SEQUENCE [LARGE SCALE GENOMIC DNA]</scope>
    <source>
        <strain evidence="20 21">JM2-8</strain>
    </source>
</reference>
<evidence type="ECO:0000256" key="5">
    <source>
        <dbReference type="ARBA" id="ARBA00013200"/>
    </source>
</evidence>
<dbReference type="GO" id="GO:0051073">
    <property type="term" value="F:adenosylcobinamide-GDP ribazoletransferase activity"/>
    <property type="evidence" value="ECO:0007669"/>
    <property type="project" value="UniProtKB-EC"/>
</dbReference>
<dbReference type="Proteomes" id="UP001227126">
    <property type="component" value="Unassembled WGS sequence"/>
</dbReference>
<evidence type="ECO:0000313" key="20">
    <source>
        <dbReference type="EMBL" id="MDK3073029.1"/>
    </source>
</evidence>
<comment type="caution">
    <text evidence="20">The sequence shown here is derived from an EMBL/GenBank/DDBJ whole genome shotgun (WGS) entry which is preliminary data.</text>
</comment>
<evidence type="ECO:0000256" key="1">
    <source>
        <dbReference type="ARBA" id="ARBA00001946"/>
    </source>
</evidence>
<dbReference type="EC" id="2.7.8.26" evidence="5 19"/>